<keyword evidence="3" id="KW-1185">Reference proteome</keyword>
<evidence type="ECO:0000313" key="3">
    <source>
        <dbReference type="Proteomes" id="UP001296873"/>
    </source>
</evidence>
<sequence>MGIETRRGTHMTGLPIVEIAPELQATGLVLGLLTAAVDPAAAADRAVRAAALTRAGGDAAARLGDRPPSSLPAVQAARSAYKQLGKDPARYRPAAEALLRRARQGKDVSPIHPVVDVNNMVSLDSGISIGSYDRAKLRPPYRCRGGRDGESYTGIGRGDLNLAGLPLLADGTGPFGCPTSDSDRAAVGPDTRSILLVLYGFGAGDDGDARGALDAALARAVGLLREHAGAGQVQTGTTGG</sequence>
<organism evidence="2 3">
    <name type="scientific">Rhodovibrio sodomensis</name>
    <dbReference type="NCBI Taxonomy" id="1088"/>
    <lineage>
        <taxon>Bacteria</taxon>
        <taxon>Pseudomonadati</taxon>
        <taxon>Pseudomonadota</taxon>
        <taxon>Alphaproteobacteria</taxon>
        <taxon>Rhodospirillales</taxon>
        <taxon>Rhodovibrionaceae</taxon>
        <taxon>Rhodovibrio</taxon>
    </lineage>
</organism>
<reference evidence="2 3" key="1">
    <citation type="journal article" date="2020" name="Microorganisms">
        <title>Osmotic Adaptation and Compatible Solute Biosynthesis of Phototrophic Bacteria as Revealed from Genome Analyses.</title>
        <authorList>
            <person name="Imhoff J.F."/>
            <person name="Rahn T."/>
            <person name="Kunzel S."/>
            <person name="Keller A."/>
            <person name="Neulinger S.C."/>
        </authorList>
    </citation>
    <scope>NUCLEOTIDE SEQUENCE [LARGE SCALE GENOMIC DNA]</scope>
    <source>
        <strain evidence="2 3">DSM 9895</strain>
    </source>
</reference>
<dbReference type="SMART" id="SM00873">
    <property type="entry name" value="B3_4"/>
    <property type="match status" value="1"/>
</dbReference>
<feature type="domain" description="B3/B4 tRNA-binding" evidence="1">
    <location>
        <begin position="76"/>
        <end position="229"/>
    </location>
</feature>
<comment type="caution">
    <text evidence="2">The sequence shown here is derived from an EMBL/GenBank/DDBJ whole genome shotgun (WGS) entry which is preliminary data.</text>
</comment>
<evidence type="ECO:0000313" key="2">
    <source>
        <dbReference type="EMBL" id="MBK1667708.1"/>
    </source>
</evidence>
<dbReference type="PANTHER" id="PTHR39209">
    <property type="match status" value="1"/>
</dbReference>
<protein>
    <recommendedName>
        <fullName evidence="1">B3/B4 tRNA-binding domain-containing protein</fullName>
    </recommendedName>
</protein>
<dbReference type="InterPro" id="IPR005146">
    <property type="entry name" value="B3/B4_tRNA-bd"/>
</dbReference>
<dbReference type="Pfam" id="PF03483">
    <property type="entry name" value="B3_4"/>
    <property type="match status" value="1"/>
</dbReference>
<dbReference type="InterPro" id="IPR020825">
    <property type="entry name" value="Phe-tRNA_synthase-like_B3/B4"/>
</dbReference>
<accession>A0ABS1DB76</accession>
<gene>
    <name evidence="2" type="ORF">CKO28_06625</name>
</gene>
<evidence type="ECO:0000259" key="1">
    <source>
        <dbReference type="SMART" id="SM00873"/>
    </source>
</evidence>
<dbReference type="PANTHER" id="PTHR39209:SF2">
    <property type="entry name" value="CYTOPLASMIC PROTEIN"/>
    <property type="match status" value="1"/>
</dbReference>
<name>A0ABS1DB76_9PROT</name>
<dbReference type="Gene3D" id="3.50.40.10">
    <property type="entry name" value="Phenylalanyl-trna Synthetase, Chain B, domain 3"/>
    <property type="match status" value="1"/>
</dbReference>
<proteinExistence type="predicted"/>
<dbReference type="EMBL" id="NRRL01000010">
    <property type="protein sequence ID" value="MBK1667708.1"/>
    <property type="molecule type" value="Genomic_DNA"/>
</dbReference>
<dbReference type="SUPFAM" id="SSF56037">
    <property type="entry name" value="PheT/TilS domain"/>
    <property type="match status" value="1"/>
</dbReference>
<dbReference type="Proteomes" id="UP001296873">
    <property type="component" value="Unassembled WGS sequence"/>
</dbReference>